<name>A3XI98_LEEBM</name>
<sequence>MLFYLTKKIIKMKVNSITLTYLSKVSFASLNGGDKEVDNINPIKKVTLQNGEELPYVSSQAIRRALRDKLEELGSEISPVGTSSTDKGAPKTEMNPIKYIDDDLFGYMDASKGKDGAAGTSTVRTSPIRVESLLALATYKGDLDYATNFMGKKIELNANIFETEIHSGVYRGTILIELDRIGKETKLKDEKTRELETVDLVDNKEKAARVISFLNALQMLWSQGRQTRFLADISPKFIAAGLMKSKNPIFLEAVELTEEGNVNIDKLKTVLSDYGKFMEDHVFAVQEAVFKKEEGMSSLKEGFDKLENWVNTYYEVNS</sequence>
<evidence type="ECO:0000313" key="3">
    <source>
        <dbReference type="EMBL" id="EAQ50994.1"/>
    </source>
</evidence>
<proteinExistence type="predicted"/>
<comment type="caution">
    <text evidence="3">The sequence shown here is derived from an EMBL/GenBank/DDBJ whole genome shotgun (WGS) entry which is preliminary data.</text>
</comment>
<dbReference type="STRING" id="398720.MED217_15665"/>
<dbReference type="EMBL" id="AANC01000001">
    <property type="protein sequence ID" value="EAQ50994.1"/>
    <property type="molecule type" value="Genomic_DNA"/>
</dbReference>
<dbReference type="NCBIfam" id="TIGR01875">
    <property type="entry name" value="cas_MJ0381"/>
    <property type="match status" value="1"/>
</dbReference>
<comment type="function">
    <text evidence="2">CRISPR (clustered regularly interspaced short palindromic repeat) is an adaptive immune system that provides protection against mobile genetic elements (viruses, transposable elements and conjugative plasmids). CRISPR clusters contain spacers, sequences complementary to antecedent mobile elements, and target invading nucleic acids. CRISPR clusters are transcribed and processed into CRISPR RNA (crRNA).</text>
</comment>
<dbReference type="HOGENOM" id="CLU_068035_0_0_10"/>
<dbReference type="AlphaFoldDB" id="A3XI98"/>
<reference evidence="3 4" key="1">
    <citation type="journal article" date="2007" name="Nature">
        <title>Light stimulates growth of proteorhodopsin-containing marine Flavobacteria.</title>
        <authorList>
            <person name="Gomez-Consarnau L."/>
            <person name="Gonzalez J.M."/>
            <person name="Coll-Llado M."/>
            <person name="Gourdon P."/>
            <person name="Pascher T."/>
            <person name="Neutze R."/>
            <person name="Pedros-Alio C."/>
            <person name="Pinhassi J."/>
        </authorList>
    </citation>
    <scope>NUCLEOTIDE SEQUENCE [LARGE SCALE GENOMIC DNA]</scope>
    <source>
        <strain evidence="3 4">MED217</strain>
    </source>
</reference>
<dbReference type="InterPro" id="IPR010154">
    <property type="entry name" value="CRISPR-assoc_Cas7/Cst2/DevR"/>
</dbReference>
<dbReference type="NCBIfam" id="TIGR02585">
    <property type="entry name" value="cas_Cst2_DevR"/>
    <property type="match status" value="1"/>
</dbReference>
<keyword evidence="4" id="KW-1185">Reference proteome</keyword>
<keyword evidence="1" id="KW-0051">Antiviral defense</keyword>
<gene>
    <name evidence="3" type="ORF">MED217_15665</name>
</gene>
<protein>
    <submittedName>
        <fullName evidence="3">Uncharacterized protein</fullName>
    </submittedName>
</protein>
<evidence type="ECO:0000313" key="4">
    <source>
        <dbReference type="Proteomes" id="UP000001601"/>
    </source>
</evidence>
<accession>A3XI98</accession>
<dbReference type="InterPro" id="IPR013414">
    <property type="entry name" value="Cas7/Cst2/DevR_sub_I-B/Tneap"/>
</dbReference>
<evidence type="ECO:0000256" key="2">
    <source>
        <dbReference type="ARBA" id="ARBA00025626"/>
    </source>
</evidence>
<organism evidence="3 4">
    <name type="scientific">Leeuwenhoekiella blandensis (strain CECT 7118 / CCUG 51940 / KCTC 22103 / MED217)</name>
    <name type="common">Flavobacterium sp. (strain MED217)</name>
    <dbReference type="NCBI Taxonomy" id="398720"/>
    <lineage>
        <taxon>Bacteria</taxon>
        <taxon>Pseudomonadati</taxon>
        <taxon>Bacteroidota</taxon>
        <taxon>Flavobacteriia</taxon>
        <taxon>Flavobacteriales</taxon>
        <taxon>Flavobacteriaceae</taxon>
        <taxon>Leeuwenhoekiella</taxon>
    </lineage>
</organism>
<dbReference type="GO" id="GO:0051607">
    <property type="term" value="P:defense response to virus"/>
    <property type="evidence" value="ECO:0007669"/>
    <property type="project" value="UniProtKB-KW"/>
</dbReference>
<evidence type="ECO:0000256" key="1">
    <source>
        <dbReference type="ARBA" id="ARBA00023118"/>
    </source>
</evidence>
<dbReference type="Pfam" id="PF01905">
    <property type="entry name" value="DevR"/>
    <property type="match status" value="1"/>
</dbReference>
<dbReference type="eggNOG" id="COG1857">
    <property type="taxonomic scope" value="Bacteria"/>
</dbReference>
<dbReference type="Proteomes" id="UP000001601">
    <property type="component" value="Unassembled WGS sequence"/>
</dbReference>